<reference evidence="1 2" key="1">
    <citation type="journal article" date="2014" name="Genome Announc.">
        <title>Draft genome sequences of eight enterohepatic helicobacter species isolated from both laboratory and wild rodents.</title>
        <authorList>
            <person name="Sheh A."/>
            <person name="Shen Z."/>
            <person name="Fox J.G."/>
        </authorList>
    </citation>
    <scope>NUCLEOTIDE SEQUENCE [LARGE SCALE GENOMIC DNA]</scope>
    <source>
        <strain evidence="1 2">MIT 01-6451</strain>
    </source>
</reference>
<accession>A0A4U8TTG4</accession>
<gene>
    <name evidence="1" type="ORF">LS65_003935</name>
</gene>
<dbReference type="RefSeq" id="WP_034361592.1">
    <property type="nucleotide sequence ID" value="NZ_CAJUDB010000002.1"/>
</dbReference>
<dbReference type="GO" id="GO:0008168">
    <property type="term" value="F:methyltransferase activity"/>
    <property type="evidence" value="ECO:0007669"/>
    <property type="project" value="UniProtKB-KW"/>
</dbReference>
<keyword evidence="1" id="KW-0489">Methyltransferase</keyword>
<evidence type="ECO:0000313" key="1">
    <source>
        <dbReference type="EMBL" id="TLE02288.1"/>
    </source>
</evidence>
<evidence type="ECO:0000313" key="2">
    <source>
        <dbReference type="Proteomes" id="UP000029707"/>
    </source>
</evidence>
<dbReference type="Proteomes" id="UP000029707">
    <property type="component" value="Unassembled WGS sequence"/>
</dbReference>
<proteinExistence type="predicted"/>
<keyword evidence="1" id="KW-0808">Transferase</keyword>
<dbReference type="Gene3D" id="3.40.50.150">
    <property type="entry name" value="Vaccinia Virus protein VP39"/>
    <property type="match status" value="1"/>
</dbReference>
<protein>
    <submittedName>
        <fullName evidence="1">Class I SAM-dependent methyltransferase</fullName>
    </submittedName>
</protein>
<dbReference type="InterPro" id="IPR029063">
    <property type="entry name" value="SAM-dependent_MTases_sf"/>
</dbReference>
<dbReference type="OrthoDB" id="9795498at2"/>
<dbReference type="EMBL" id="JRMQ02000003">
    <property type="protein sequence ID" value="TLE02288.1"/>
    <property type="molecule type" value="Genomic_DNA"/>
</dbReference>
<keyword evidence="2" id="KW-1185">Reference proteome</keyword>
<dbReference type="AlphaFoldDB" id="A0A4U8TTG4"/>
<comment type="caution">
    <text evidence="1">The sequence shown here is derived from an EMBL/GenBank/DDBJ whole genome shotgun (WGS) entry which is preliminary data.</text>
</comment>
<name>A0A4U8TTG4_9HELI</name>
<dbReference type="Pfam" id="PF13578">
    <property type="entry name" value="Methyltransf_24"/>
    <property type="match status" value="1"/>
</dbReference>
<sequence length="313" mass="36466">MYLDTYPNPTLKSQSKAFLRKCYRKLQALFGQNDFVPSGHFYSPIANAKEIEEGIAHRSYNPLDLRGIDLHLEDQKKLLQNFARFYVEMPFTEEKQPHLRYYFNNQAYCHSDGICLYSMIRYLKPKKIIEVGSGFSSALMHDVRELFFAANGGGDIESFEITHIEPYPALLKSLLKPNDLKHLHLLPTRLQEVDITLFQTLESNDILFIDSTHISKINSDVNAIFFEILPLLKSGVYIHFHDIFYPFSYPNDWLRAKNSWNEAYILRAFLSFNNTFEIVFFNTCLNYLYPDEFATALPLSQKNKGGSIWLKKL</sequence>
<dbReference type="GO" id="GO:0032259">
    <property type="term" value="P:methylation"/>
    <property type="evidence" value="ECO:0007669"/>
    <property type="project" value="UniProtKB-KW"/>
</dbReference>
<dbReference type="SUPFAM" id="SSF53335">
    <property type="entry name" value="S-adenosyl-L-methionine-dependent methyltransferases"/>
    <property type="match status" value="1"/>
</dbReference>
<organism evidence="1 2">
    <name type="scientific">Helicobacter japonicus</name>
    <dbReference type="NCBI Taxonomy" id="425400"/>
    <lineage>
        <taxon>Bacteria</taxon>
        <taxon>Pseudomonadati</taxon>
        <taxon>Campylobacterota</taxon>
        <taxon>Epsilonproteobacteria</taxon>
        <taxon>Campylobacterales</taxon>
        <taxon>Helicobacteraceae</taxon>
        <taxon>Helicobacter</taxon>
    </lineage>
</organism>
<dbReference type="STRING" id="425400.LS65_04690"/>